<protein>
    <recommendedName>
        <fullName evidence="10">Pre-mRNA-splicing regulator female-lethal(2)D</fullName>
    </recommendedName>
</protein>
<dbReference type="InterPro" id="IPR033757">
    <property type="entry name" value="WTAP"/>
</dbReference>
<keyword evidence="6" id="KW-0175">Coiled coil</keyword>
<evidence type="ECO:0000256" key="5">
    <source>
        <dbReference type="ARBA" id="ARBA00023242"/>
    </source>
</evidence>
<reference evidence="8 9" key="1">
    <citation type="journal article" date="2019" name="PLoS Pathog.">
        <title>Genome sequence of the bovine parasite Schistosoma bovis Tanzania.</title>
        <authorList>
            <person name="Oey H."/>
            <person name="Zakrzewski M."/>
            <person name="Gobert G."/>
            <person name="Gravermann K."/>
            <person name="Stoye J."/>
            <person name="Jones M."/>
            <person name="Mcmanus D."/>
            <person name="Krause L."/>
        </authorList>
    </citation>
    <scope>NUCLEOTIDE SEQUENCE [LARGE SCALE GENOMIC DNA]</scope>
    <source>
        <strain evidence="8 9">TAN1997</strain>
    </source>
</reference>
<comment type="caution">
    <text evidence="8">The sequence shown here is derived from an EMBL/GenBank/DDBJ whole genome shotgun (WGS) entry which is preliminary data.</text>
</comment>
<evidence type="ECO:0008006" key="10">
    <source>
        <dbReference type="Google" id="ProtNLM"/>
    </source>
</evidence>
<feature type="region of interest" description="Disordered" evidence="7">
    <location>
        <begin position="446"/>
        <end position="477"/>
    </location>
</feature>
<dbReference type="PANTHER" id="PTHR15217">
    <property type="entry name" value="WILMS' TUMOR 1-ASSOCIATING PROTEIN"/>
    <property type="match status" value="1"/>
</dbReference>
<organism evidence="8 9">
    <name type="scientific">Schistosoma bovis</name>
    <name type="common">Blood fluke</name>
    <dbReference type="NCBI Taxonomy" id="6184"/>
    <lineage>
        <taxon>Eukaryota</taxon>
        <taxon>Metazoa</taxon>
        <taxon>Spiralia</taxon>
        <taxon>Lophotrochozoa</taxon>
        <taxon>Platyhelminthes</taxon>
        <taxon>Trematoda</taxon>
        <taxon>Digenea</taxon>
        <taxon>Strigeidida</taxon>
        <taxon>Schistosomatoidea</taxon>
        <taxon>Schistosomatidae</taxon>
        <taxon>Schistosoma</taxon>
    </lineage>
</organism>
<evidence type="ECO:0000256" key="1">
    <source>
        <dbReference type="ARBA" id="ARBA00004123"/>
    </source>
</evidence>
<keyword evidence="5" id="KW-0539">Nucleus</keyword>
<dbReference type="Pfam" id="PF17098">
    <property type="entry name" value="Wtap"/>
    <property type="match status" value="1"/>
</dbReference>
<keyword evidence="4" id="KW-0508">mRNA splicing</keyword>
<feature type="region of interest" description="Disordered" evidence="7">
    <location>
        <begin position="1"/>
        <end position="37"/>
    </location>
</feature>
<gene>
    <name evidence="8" type="ORF">DC041_0004590</name>
</gene>
<feature type="coiled-coil region" evidence="6">
    <location>
        <begin position="42"/>
        <end position="69"/>
    </location>
</feature>
<proteinExistence type="inferred from homology"/>
<evidence type="ECO:0000256" key="7">
    <source>
        <dbReference type="SAM" id="MobiDB-lite"/>
    </source>
</evidence>
<dbReference type="GO" id="GO:0006397">
    <property type="term" value="P:mRNA processing"/>
    <property type="evidence" value="ECO:0007669"/>
    <property type="project" value="UniProtKB-KW"/>
</dbReference>
<comment type="subcellular location">
    <subcellularLocation>
        <location evidence="1">Nucleus</location>
    </subcellularLocation>
</comment>
<comment type="similarity">
    <text evidence="2">Belongs to the fl(2)d family.</text>
</comment>
<keyword evidence="3" id="KW-0507">mRNA processing</keyword>
<sequence length="587" mass="64695">MPCARFSMASPGEDEQFTEESTSSFQFGHNERSSKSDEQKCIFELERAIEAKTKEKNSLREKLRSILRLSERLDALLPLKLESKERELRHFLLPSVPRSNACDVDANKSQTTSGGCTISSNVRPVPSLVSGLTKSVDSLLGPANAVARATSSKGGALLPTPYPNPSQASGKSVTHNRGMLPPGIHSQSTKASVDNGPYNRDVPNYADVLIDSSVNLILSRLRRTQCNFDKLVAANQSELQSFTFTQNSQNGKRMMMRIRVLEHENEELANVNRTGRTARLESEISLRRAFVNDLKNAHSDMEYLVEEAETETEMLGSSLMMLQQRLQLTQSTAELLASELQKLEPVICAGMMNSDGDTDAKNVLLHEETKLEDVTCVSPGRLQNSLNDSLYDEELILDPGIEISRQSSESPKSYTDIPVDSDVNSRVTETKYDKKSCIYARVLPKPENNISDDENVGKSKRRRVSGSCGDSSNEKCTSHLDSLSFLPAPLSRNTVSTSASDRTKSRPVIPVRGPQRTFHSNREHTAQVTQIKSISSTTASPLDESISSKLLKLSKFNSQLTVDSSMKSPCIKSFTSNHPNVIDGSSS</sequence>
<dbReference type="GO" id="GO:0000381">
    <property type="term" value="P:regulation of alternative mRNA splicing, via spliceosome"/>
    <property type="evidence" value="ECO:0007669"/>
    <property type="project" value="InterPro"/>
</dbReference>
<dbReference type="GO" id="GO:0016556">
    <property type="term" value="P:mRNA modification"/>
    <property type="evidence" value="ECO:0007669"/>
    <property type="project" value="InterPro"/>
</dbReference>
<evidence type="ECO:0000313" key="8">
    <source>
        <dbReference type="EMBL" id="RTG87385.1"/>
    </source>
</evidence>
<dbReference type="Proteomes" id="UP000290809">
    <property type="component" value="Unassembled WGS sequence"/>
</dbReference>
<accession>A0A430QI51</accession>
<dbReference type="GO" id="GO:0008380">
    <property type="term" value="P:RNA splicing"/>
    <property type="evidence" value="ECO:0007669"/>
    <property type="project" value="UniProtKB-KW"/>
</dbReference>
<dbReference type="PANTHER" id="PTHR15217:SF0">
    <property type="entry name" value="PRE-MRNA-SPLICING REGULATOR WTAP"/>
    <property type="match status" value="1"/>
</dbReference>
<feature type="compositionally biased region" description="Polar residues" evidence="7">
    <location>
        <begin position="165"/>
        <end position="175"/>
    </location>
</feature>
<dbReference type="AlphaFoldDB" id="A0A430QI51"/>
<evidence type="ECO:0000256" key="6">
    <source>
        <dbReference type="SAM" id="Coils"/>
    </source>
</evidence>
<evidence type="ECO:0000313" key="9">
    <source>
        <dbReference type="Proteomes" id="UP000290809"/>
    </source>
</evidence>
<keyword evidence="9" id="KW-1185">Reference proteome</keyword>
<evidence type="ECO:0000256" key="3">
    <source>
        <dbReference type="ARBA" id="ARBA00022664"/>
    </source>
</evidence>
<feature type="region of interest" description="Disordered" evidence="7">
    <location>
        <begin position="152"/>
        <end position="198"/>
    </location>
</feature>
<dbReference type="STRING" id="6184.A0A430QI51"/>
<evidence type="ECO:0000256" key="2">
    <source>
        <dbReference type="ARBA" id="ARBA00010313"/>
    </source>
</evidence>
<name>A0A430QI51_SCHBO</name>
<dbReference type="EMBL" id="QMKO01001685">
    <property type="protein sequence ID" value="RTG87385.1"/>
    <property type="molecule type" value="Genomic_DNA"/>
</dbReference>
<evidence type="ECO:0000256" key="4">
    <source>
        <dbReference type="ARBA" id="ARBA00023187"/>
    </source>
</evidence>
<dbReference type="GO" id="GO:0005634">
    <property type="term" value="C:nucleus"/>
    <property type="evidence" value="ECO:0007669"/>
    <property type="project" value="UniProtKB-SubCell"/>
</dbReference>